<dbReference type="InterPro" id="IPR036397">
    <property type="entry name" value="RNaseH_sf"/>
</dbReference>
<dbReference type="EMBL" id="DF974054">
    <property type="protein sequence ID" value="GAU44563.1"/>
    <property type="molecule type" value="Genomic_DNA"/>
</dbReference>
<name>A0A2Z6NR21_TRISU</name>
<dbReference type="InterPro" id="IPR053151">
    <property type="entry name" value="RNase_H-like"/>
</dbReference>
<organism evidence="1 2">
    <name type="scientific">Trifolium subterraneum</name>
    <name type="common">Subterranean clover</name>
    <dbReference type="NCBI Taxonomy" id="3900"/>
    <lineage>
        <taxon>Eukaryota</taxon>
        <taxon>Viridiplantae</taxon>
        <taxon>Streptophyta</taxon>
        <taxon>Embryophyta</taxon>
        <taxon>Tracheophyta</taxon>
        <taxon>Spermatophyta</taxon>
        <taxon>Magnoliopsida</taxon>
        <taxon>eudicotyledons</taxon>
        <taxon>Gunneridae</taxon>
        <taxon>Pentapetalae</taxon>
        <taxon>rosids</taxon>
        <taxon>fabids</taxon>
        <taxon>Fabales</taxon>
        <taxon>Fabaceae</taxon>
        <taxon>Papilionoideae</taxon>
        <taxon>50 kb inversion clade</taxon>
        <taxon>NPAAA clade</taxon>
        <taxon>Hologalegina</taxon>
        <taxon>IRL clade</taxon>
        <taxon>Trifolieae</taxon>
        <taxon>Trifolium</taxon>
    </lineage>
</organism>
<sequence>MIHYKSAINLIIASVSLSGNTSNLHVYSTMSEFVILKAFKVQMKFSNAPIIKEVIWHPPILNWIKCNCDRASLGNPGNSSCGGFFRNSAAIFEGAFAVNLGVQTSLFAELMGAMLAIEIAFHRGWK</sequence>
<dbReference type="GO" id="GO:0003676">
    <property type="term" value="F:nucleic acid binding"/>
    <property type="evidence" value="ECO:0007669"/>
    <property type="project" value="InterPro"/>
</dbReference>
<keyword evidence="2" id="KW-1185">Reference proteome</keyword>
<dbReference type="Gene3D" id="3.30.420.10">
    <property type="entry name" value="Ribonuclease H-like superfamily/Ribonuclease H"/>
    <property type="match status" value="1"/>
</dbReference>
<evidence type="ECO:0000313" key="1">
    <source>
        <dbReference type="EMBL" id="GAU44563.1"/>
    </source>
</evidence>
<accession>A0A2Z6NR21</accession>
<protein>
    <recommendedName>
        <fullName evidence="3">RNase H type-1 domain-containing protein</fullName>
    </recommendedName>
</protein>
<dbReference type="PANTHER" id="PTHR47723">
    <property type="entry name" value="OS05G0353850 PROTEIN"/>
    <property type="match status" value="1"/>
</dbReference>
<evidence type="ECO:0000313" key="2">
    <source>
        <dbReference type="Proteomes" id="UP000242715"/>
    </source>
</evidence>
<dbReference type="CDD" id="cd06222">
    <property type="entry name" value="RNase_H_like"/>
    <property type="match status" value="1"/>
</dbReference>
<dbReference type="InterPro" id="IPR012337">
    <property type="entry name" value="RNaseH-like_sf"/>
</dbReference>
<dbReference type="SUPFAM" id="SSF53098">
    <property type="entry name" value="Ribonuclease H-like"/>
    <property type="match status" value="1"/>
</dbReference>
<dbReference type="AlphaFoldDB" id="A0A2Z6NR21"/>
<evidence type="ECO:0008006" key="3">
    <source>
        <dbReference type="Google" id="ProtNLM"/>
    </source>
</evidence>
<dbReference type="Proteomes" id="UP000242715">
    <property type="component" value="Unassembled WGS sequence"/>
</dbReference>
<dbReference type="InterPro" id="IPR044730">
    <property type="entry name" value="RNase_H-like_dom_plant"/>
</dbReference>
<dbReference type="PANTHER" id="PTHR47723:SF23">
    <property type="entry name" value="REVERSE TRANSCRIPTASE-LIKE PROTEIN"/>
    <property type="match status" value="1"/>
</dbReference>
<reference evidence="2" key="1">
    <citation type="journal article" date="2017" name="Front. Plant Sci.">
        <title>Climate Clever Clovers: New Paradigm to Reduce the Environmental Footprint of Ruminants by Breeding Low Methanogenic Forages Utilizing Haplotype Variation.</title>
        <authorList>
            <person name="Kaur P."/>
            <person name="Appels R."/>
            <person name="Bayer P.E."/>
            <person name="Keeble-Gagnere G."/>
            <person name="Wang J."/>
            <person name="Hirakawa H."/>
            <person name="Shirasawa K."/>
            <person name="Vercoe P."/>
            <person name="Stefanova K."/>
            <person name="Durmic Z."/>
            <person name="Nichols P."/>
            <person name="Revell C."/>
            <person name="Isobe S.N."/>
            <person name="Edwards D."/>
            <person name="Erskine W."/>
        </authorList>
    </citation>
    <scope>NUCLEOTIDE SEQUENCE [LARGE SCALE GENOMIC DNA]</scope>
    <source>
        <strain evidence="2">cv. Daliak</strain>
    </source>
</reference>
<gene>
    <name evidence="1" type="ORF">TSUD_367190</name>
</gene>
<proteinExistence type="predicted"/>
<dbReference type="OrthoDB" id="1938131at2759"/>